<organism evidence="2">
    <name type="scientific">Phylloscopus fuscatus parvoviridae sp</name>
    <dbReference type="NCBI Taxonomy" id="2794534"/>
    <lineage>
        <taxon>Viruses</taxon>
        <taxon>Monodnaviria</taxon>
        <taxon>Shotokuvirae</taxon>
        <taxon>Cossaviricota</taxon>
        <taxon>Quintoviricetes</taxon>
        <taxon>Piccovirales</taxon>
        <taxon>Parvoviridae</taxon>
    </lineage>
</organism>
<reference evidence="2" key="1">
    <citation type="submission" date="2020-09" db="EMBL/GenBank/DDBJ databases">
        <title>Parvovirus dark matter in the feces of wild birds.</title>
        <authorList>
            <person name="Dai Z."/>
            <person name="Yang S."/>
            <person name="Zhang W."/>
        </authorList>
    </citation>
    <scope>NUCLEOTIDE SEQUENCE</scope>
    <source>
        <strain evidence="2">Dwb62par09</strain>
    </source>
</reference>
<sequence length="257" mass="28552">MAEGLRHRFSIETNNYGSFNEGTTVEQRFRDYNRLLDANNYEELSNYDVNRLNSEQHFGETNFQEYYPTETGNDLNSLSNVNDRTPLIDSSSGVSGGSGISSALPVGNTGLAVTGLTIATGLGVGIKELVDRTNKKGYVLPNSEFIGPGNPMPIGAARDKADQIAKSHDSAYEQVYKEVNSDLTEGEQAIYFANLIKHADNVAIKQFLDHYHSEGDFRSLIGAGGLYLKQNLENVFGHIYPKCKYFFLQKCLKKRDL</sequence>
<dbReference type="GO" id="GO:0005198">
    <property type="term" value="F:structural molecule activity"/>
    <property type="evidence" value="ECO:0007669"/>
    <property type="project" value="InterPro"/>
</dbReference>
<name>A0A8E7G287_9VIRU</name>
<evidence type="ECO:0000259" key="1">
    <source>
        <dbReference type="Pfam" id="PF08398"/>
    </source>
</evidence>
<protein>
    <submittedName>
        <fullName evidence="2">Putative structural protein</fullName>
    </submittedName>
</protein>
<evidence type="ECO:0000313" key="2">
    <source>
        <dbReference type="EMBL" id="QVW56806.1"/>
    </source>
</evidence>
<dbReference type="InterPro" id="IPR013607">
    <property type="entry name" value="Phospholipase_A2-like"/>
</dbReference>
<dbReference type="Pfam" id="PF08398">
    <property type="entry name" value="Phospholip_A2_4"/>
    <property type="match status" value="1"/>
</dbReference>
<proteinExistence type="predicted"/>
<accession>A0A8E7G287</accession>
<dbReference type="EMBL" id="MW046560">
    <property type="protein sequence ID" value="QVW56806.1"/>
    <property type="molecule type" value="Genomic_DNA"/>
</dbReference>
<feature type="domain" description="Phospholipase A2-like" evidence="1">
    <location>
        <begin position="136"/>
        <end position="179"/>
    </location>
</feature>